<evidence type="ECO:0000313" key="1">
    <source>
        <dbReference type="EMBL" id="KAH3771744.1"/>
    </source>
</evidence>
<reference evidence="1" key="1">
    <citation type="journal article" date="2019" name="bioRxiv">
        <title>The Genome of the Zebra Mussel, Dreissena polymorpha: A Resource for Invasive Species Research.</title>
        <authorList>
            <person name="McCartney M.A."/>
            <person name="Auch B."/>
            <person name="Kono T."/>
            <person name="Mallez S."/>
            <person name="Zhang Y."/>
            <person name="Obille A."/>
            <person name="Becker A."/>
            <person name="Abrahante J.E."/>
            <person name="Garbe J."/>
            <person name="Badalamenti J.P."/>
            <person name="Herman A."/>
            <person name="Mangelson H."/>
            <person name="Liachko I."/>
            <person name="Sullivan S."/>
            <person name="Sone E.D."/>
            <person name="Koren S."/>
            <person name="Silverstein K.A.T."/>
            <person name="Beckman K.B."/>
            <person name="Gohl D.M."/>
        </authorList>
    </citation>
    <scope>NUCLEOTIDE SEQUENCE</scope>
    <source>
        <strain evidence="1">Duluth1</strain>
        <tissue evidence="1">Whole animal</tissue>
    </source>
</reference>
<dbReference type="EMBL" id="JAIWYP010000009">
    <property type="protein sequence ID" value="KAH3771744.1"/>
    <property type="molecule type" value="Genomic_DNA"/>
</dbReference>
<accession>A0A9D4E0X5</accession>
<dbReference type="Proteomes" id="UP000828390">
    <property type="component" value="Unassembled WGS sequence"/>
</dbReference>
<reference evidence="1" key="2">
    <citation type="submission" date="2020-11" db="EMBL/GenBank/DDBJ databases">
        <authorList>
            <person name="McCartney M.A."/>
            <person name="Auch B."/>
            <person name="Kono T."/>
            <person name="Mallez S."/>
            <person name="Becker A."/>
            <person name="Gohl D.M."/>
            <person name="Silverstein K.A.T."/>
            <person name="Koren S."/>
            <person name="Bechman K.B."/>
            <person name="Herman A."/>
            <person name="Abrahante J.E."/>
            <person name="Garbe J."/>
        </authorList>
    </citation>
    <scope>NUCLEOTIDE SEQUENCE</scope>
    <source>
        <strain evidence="1">Duluth1</strain>
        <tissue evidence="1">Whole animal</tissue>
    </source>
</reference>
<organism evidence="1 2">
    <name type="scientific">Dreissena polymorpha</name>
    <name type="common">Zebra mussel</name>
    <name type="synonym">Mytilus polymorpha</name>
    <dbReference type="NCBI Taxonomy" id="45954"/>
    <lineage>
        <taxon>Eukaryota</taxon>
        <taxon>Metazoa</taxon>
        <taxon>Spiralia</taxon>
        <taxon>Lophotrochozoa</taxon>
        <taxon>Mollusca</taxon>
        <taxon>Bivalvia</taxon>
        <taxon>Autobranchia</taxon>
        <taxon>Heteroconchia</taxon>
        <taxon>Euheterodonta</taxon>
        <taxon>Imparidentia</taxon>
        <taxon>Neoheterodontei</taxon>
        <taxon>Myida</taxon>
        <taxon>Dreissenoidea</taxon>
        <taxon>Dreissenidae</taxon>
        <taxon>Dreissena</taxon>
    </lineage>
</organism>
<evidence type="ECO:0000313" key="2">
    <source>
        <dbReference type="Proteomes" id="UP000828390"/>
    </source>
</evidence>
<gene>
    <name evidence="1" type="ORF">DPMN_173071</name>
</gene>
<proteinExistence type="predicted"/>
<protein>
    <submittedName>
        <fullName evidence="1">Uncharacterized protein</fullName>
    </submittedName>
</protein>
<dbReference type="AlphaFoldDB" id="A0A9D4E0X5"/>
<comment type="caution">
    <text evidence="1">The sequence shown here is derived from an EMBL/GenBank/DDBJ whole genome shotgun (WGS) entry which is preliminary data.</text>
</comment>
<name>A0A9D4E0X5_DREPO</name>
<sequence length="94" mass="10439">MTALKTPISSMINALLTIISPNKPPITFHLKVRAHYPLTKSVFSIKLCTRNGHLKPKTCTVNGHFNPETCTVNEHFKPEMGACSTDKPRPAKHC</sequence>
<keyword evidence="2" id="KW-1185">Reference proteome</keyword>